<gene>
    <name evidence="2" type="ORF">Cch02nite_13460</name>
</gene>
<reference evidence="2 3" key="1">
    <citation type="submission" date="2021-01" db="EMBL/GenBank/DDBJ databases">
        <title>Whole genome shotgun sequence of Catellatospora chokoriensis NBRC 107358.</title>
        <authorList>
            <person name="Komaki H."/>
            <person name="Tamura T."/>
        </authorList>
    </citation>
    <scope>NUCLEOTIDE SEQUENCE [LARGE SCALE GENOMIC DNA]</scope>
    <source>
        <strain evidence="2 3">NBRC 107358</strain>
    </source>
</reference>
<dbReference type="AlphaFoldDB" id="A0A8J3JN32"/>
<proteinExistence type="predicted"/>
<feature type="compositionally biased region" description="Basic and acidic residues" evidence="1">
    <location>
        <begin position="30"/>
        <end position="49"/>
    </location>
</feature>
<accession>A0A8J3JN32</accession>
<dbReference type="EMBL" id="BONG01000006">
    <property type="protein sequence ID" value="GIF87902.1"/>
    <property type="molecule type" value="Genomic_DNA"/>
</dbReference>
<feature type="region of interest" description="Disordered" evidence="1">
    <location>
        <begin position="23"/>
        <end position="49"/>
    </location>
</feature>
<keyword evidence="3" id="KW-1185">Reference proteome</keyword>
<evidence type="ECO:0000313" key="2">
    <source>
        <dbReference type="EMBL" id="GIF87902.1"/>
    </source>
</evidence>
<name>A0A8J3JN32_9ACTN</name>
<organism evidence="2 3">
    <name type="scientific">Catellatospora chokoriensis</name>
    <dbReference type="NCBI Taxonomy" id="310353"/>
    <lineage>
        <taxon>Bacteria</taxon>
        <taxon>Bacillati</taxon>
        <taxon>Actinomycetota</taxon>
        <taxon>Actinomycetes</taxon>
        <taxon>Micromonosporales</taxon>
        <taxon>Micromonosporaceae</taxon>
        <taxon>Catellatospora</taxon>
    </lineage>
</organism>
<evidence type="ECO:0000256" key="1">
    <source>
        <dbReference type="SAM" id="MobiDB-lite"/>
    </source>
</evidence>
<dbReference type="RefSeq" id="WP_191837759.1">
    <property type="nucleotide sequence ID" value="NZ_BAAALB010000010.1"/>
</dbReference>
<comment type="caution">
    <text evidence="2">The sequence shown here is derived from an EMBL/GenBank/DDBJ whole genome shotgun (WGS) entry which is preliminary data.</text>
</comment>
<dbReference type="Proteomes" id="UP000619293">
    <property type="component" value="Unassembled WGS sequence"/>
</dbReference>
<protein>
    <submittedName>
        <fullName evidence="2">Uncharacterized protein</fullName>
    </submittedName>
</protein>
<evidence type="ECO:0000313" key="3">
    <source>
        <dbReference type="Proteomes" id="UP000619293"/>
    </source>
</evidence>
<sequence>MFWWRRRKAAAGKWIVVVSRVRPLDPNGGGRDELRWPEQRDAEHTADSRDAADTIAGRLTAEAGVQQGQRRVKVLFTGH</sequence>